<accession>A0AAE3P627</accession>
<dbReference type="NCBIfam" id="TIGR00072">
    <property type="entry name" value="hydrog_prot"/>
    <property type="match status" value="1"/>
</dbReference>
<gene>
    <name evidence="5" type="ORF">OD816_001129</name>
</gene>
<evidence type="ECO:0000256" key="4">
    <source>
        <dbReference type="ARBA" id="ARBA00022801"/>
    </source>
</evidence>
<dbReference type="Pfam" id="PF01750">
    <property type="entry name" value="HycI"/>
    <property type="match status" value="1"/>
</dbReference>
<dbReference type="AlphaFoldDB" id="A0AAE3P627"/>
<dbReference type="InterPro" id="IPR000671">
    <property type="entry name" value="Peptidase_A31"/>
</dbReference>
<dbReference type="CDD" id="cd00518">
    <property type="entry name" value="H2MP"/>
    <property type="match status" value="1"/>
</dbReference>
<dbReference type="GO" id="GO:0016485">
    <property type="term" value="P:protein processing"/>
    <property type="evidence" value="ECO:0007669"/>
    <property type="project" value="TreeGrafter"/>
</dbReference>
<organism evidence="5 6">
    <name type="scientific">Candidatus Thermodesulfobacterium syntrophicum</name>
    <dbReference type="NCBI Taxonomy" id="3060442"/>
    <lineage>
        <taxon>Bacteria</taxon>
        <taxon>Pseudomonadati</taxon>
        <taxon>Thermodesulfobacteriota</taxon>
        <taxon>Thermodesulfobacteria</taxon>
        <taxon>Thermodesulfobacteriales</taxon>
        <taxon>Thermodesulfobacteriaceae</taxon>
        <taxon>Thermodesulfobacterium</taxon>
    </lineage>
</organism>
<dbReference type="PRINTS" id="PR00446">
    <property type="entry name" value="HYDRGNUPTAKE"/>
</dbReference>
<dbReference type="EMBL" id="JAPHEG010000004">
    <property type="protein sequence ID" value="MDF2953884.1"/>
    <property type="molecule type" value="Genomic_DNA"/>
</dbReference>
<comment type="similarity">
    <text evidence="1">Belongs to the peptidase A31 family.</text>
</comment>
<dbReference type="Proteomes" id="UP001144110">
    <property type="component" value="Unassembled WGS sequence"/>
</dbReference>
<comment type="caution">
    <text evidence="5">The sequence shown here is derived from an EMBL/GenBank/DDBJ whole genome shotgun (WGS) entry which is preliminary data.</text>
</comment>
<evidence type="ECO:0000313" key="5">
    <source>
        <dbReference type="EMBL" id="MDF2953884.1"/>
    </source>
</evidence>
<dbReference type="GO" id="GO:0008047">
    <property type="term" value="F:enzyme activator activity"/>
    <property type="evidence" value="ECO:0007669"/>
    <property type="project" value="InterPro"/>
</dbReference>
<dbReference type="InterPro" id="IPR023430">
    <property type="entry name" value="Pept_HybD-like_dom_sf"/>
</dbReference>
<dbReference type="PANTHER" id="PTHR30302">
    <property type="entry name" value="HYDROGENASE 1 MATURATION PROTEASE"/>
    <property type="match status" value="1"/>
</dbReference>
<dbReference type="PANTHER" id="PTHR30302:SF1">
    <property type="entry name" value="HYDROGENASE 2 MATURATION PROTEASE"/>
    <property type="match status" value="1"/>
</dbReference>
<dbReference type="GO" id="GO:0004190">
    <property type="term" value="F:aspartic-type endopeptidase activity"/>
    <property type="evidence" value="ECO:0007669"/>
    <property type="project" value="UniProtKB-KW"/>
</dbReference>
<dbReference type="Gene3D" id="3.40.50.1450">
    <property type="entry name" value="HybD-like"/>
    <property type="match status" value="1"/>
</dbReference>
<dbReference type="SUPFAM" id="SSF53163">
    <property type="entry name" value="HybD-like"/>
    <property type="match status" value="1"/>
</dbReference>
<evidence type="ECO:0000256" key="3">
    <source>
        <dbReference type="ARBA" id="ARBA00022750"/>
    </source>
</evidence>
<sequence length="148" mass="16252">MKRAIVVGIGNPNFKDDGVGFKVIENLKGLVDTVCFLNTDLKVIDAILNYDIAIIVDGIKIGTEPGTIIEIDHAKSWGNVYASGTHSISIFEVIRVGYQVFPEEMPKKIKIIGVEVEDVDTLDKECSPKVKEAIPKVVSKIKEILKLS</sequence>
<evidence type="ECO:0000256" key="1">
    <source>
        <dbReference type="ARBA" id="ARBA00006814"/>
    </source>
</evidence>
<evidence type="ECO:0000256" key="2">
    <source>
        <dbReference type="ARBA" id="ARBA00022670"/>
    </source>
</evidence>
<keyword evidence="4" id="KW-0378">Hydrolase</keyword>
<evidence type="ECO:0008006" key="7">
    <source>
        <dbReference type="Google" id="ProtNLM"/>
    </source>
</evidence>
<proteinExistence type="inferred from homology"/>
<keyword evidence="3" id="KW-0064">Aspartyl protease</keyword>
<evidence type="ECO:0000313" key="6">
    <source>
        <dbReference type="Proteomes" id="UP001144110"/>
    </source>
</evidence>
<reference evidence="5" key="1">
    <citation type="submission" date="2022-11" db="EMBL/GenBank/DDBJ databases">
        <title>Candidatus Alkanophaga archaea from heated hydrothermal vent sediment oxidize petroleum alkanes.</title>
        <authorList>
            <person name="Zehnle H."/>
            <person name="Laso-Perez R."/>
            <person name="Lipp J."/>
            <person name="Teske A."/>
            <person name="Wegener G."/>
        </authorList>
    </citation>
    <scope>NUCLEOTIDE SEQUENCE</scope>
    <source>
        <strain evidence="5">MCA70</strain>
    </source>
</reference>
<protein>
    <recommendedName>
        <fullName evidence="7">Hydrogenase maturation protease</fullName>
    </recommendedName>
</protein>
<keyword evidence="2" id="KW-0645">Protease</keyword>
<name>A0AAE3P627_9BACT</name>